<comment type="caution">
    <text evidence="1">The sequence shown here is derived from an EMBL/GenBank/DDBJ whole genome shotgun (WGS) entry which is preliminary data.</text>
</comment>
<dbReference type="EMBL" id="JZWV01000530">
    <property type="protein sequence ID" value="KJY30868.1"/>
    <property type="molecule type" value="Genomic_DNA"/>
</dbReference>
<accession>A0A0F4JAT6</accession>
<organism evidence="1 2">
    <name type="scientific">Streptomyces katrae</name>
    <dbReference type="NCBI Taxonomy" id="68223"/>
    <lineage>
        <taxon>Bacteria</taxon>
        <taxon>Bacillati</taxon>
        <taxon>Actinomycetota</taxon>
        <taxon>Actinomycetes</taxon>
        <taxon>Kitasatosporales</taxon>
        <taxon>Streptomycetaceae</taxon>
        <taxon>Streptomyces</taxon>
    </lineage>
</organism>
<proteinExistence type="predicted"/>
<sequence length="121" mass="13079">MRHLLPRRRPKVSASVSSLTSARVRAATLRTVSPRSAPSLSSRAATAAPSTWWLQCPAFMCQSSCPRITSWWSGAVRSSITTRSRSAMSSHRPLAVPCGKAAIRNCTGRPRCLLMPSQSAV</sequence>
<protein>
    <submittedName>
        <fullName evidence="1">Uncharacterized protein</fullName>
    </submittedName>
</protein>
<reference evidence="1 2" key="1">
    <citation type="submission" date="2015-02" db="EMBL/GenBank/DDBJ databases">
        <authorList>
            <person name="Ju K.-S."/>
            <person name="Doroghazi J.R."/>
            <person name="Metcalf W."/>
        </authorList>
    </citation>
    <scope>NUCLEOTIDE SEQUENCE [LARGE SCALE GENOMIC DNA]</scope>
    <source>
        <strain evidence="1 2">NRRL ISP-5550</strain>
    </source>
</reference>
<dbReference type="PATRIC" id="fig|68223.7.peg.8475"/>
<name>A0A0F4JAT6_9ACTN</name>
<evidence type="ECO:0000313" key="1">
    <source>
        <dbReference type="EMBL" id="KJY30868.1"/>
    </source>
</evidence>
<evidence type="ECO:0000313" key="2">
    <source>
        <dbReference type="Proteomes" id="UP000033551"/>
    </source>
</evidence>
<keyword evidence="2" id="KW-1185">Reference proteome</keyword>
<gene>
    <name evidence="1" type="ORF">VR44_19340</name>
</gene>
<dbReference type="AlphaFoldDB" id="A0A0F4JAT6"/>
<dbReference type="Proteomes" id="UP000033551">
    <property type="component" value="Unassembled WGS sequence"/>
</dbReference>